<organism evidence="2 3">
    <name type="scientific">Paenibacillus puldeungensis</name>
    <dbReference type="NCBI Taxonomy" id="696536"/>
    <lineage>
        <taxon>Bacteria</taxon>
        <taxon>Bacillati</taxon>
        <taxon>Bacillota</taxon>
        <taxon>Bacilli</taxon>
        <taxon>Bacillales</taxon>
        <taxon>Paenibacillaceae</taxon>
        <taxon>Paenibacillus</taxon>
    </lineage>
</organism>
<evidence type="ECO:0000313" key="3">
    <source>
        <dbReference type="Proteomes" id="UP001597262"/>
    </source>
</evidence>
<keyword evidence="3" id="KW-1185">Reference proteome</keyword>
<feature type="transmembrane region" description="Helical" evidence="1">
    <location>
        <begin position="48"/>
        <end position="68"/>
    </location>
</feature>
<feature type="transmembrane region" description="Helical" evidence="1">
    <location>
        <begin position="80"/>
        <end position="101"/>
    </location>
</feature>
<reference evidence="3" key="1">
    <citation type="journal article" date="2019" name="Int. J. Syst. Evol. Microbiol.">
        <title>The Global Catalogue of Microorganisms (GCM) 10K type strain sequencing project: providing services to taxonomists for standard genome sequencing and annotation.</title>
        <authorList>
            <consortium name="The Broad Institute Genomics Platform"/>
            <consortium name="The Broad Institute Genome Sequencing Center for Infectious Disease"/>
            <person name="Wu L."/>
            <person name="Ma J."/>
        </authorList>
    </citation>
    <scope>NUCLEOTIDE SEQUENCE [LARGE SCALE GENOMIC DNA]</scope>
    <source>
        <strain evidence="3">CCUG 59189</strain>
    </source>
</reference>
<gene>
    <name evidence="2" type="ORF">ACFQ3W_14665</name>
</gene>
<evidence type="ECO:0000313" key="2">
    <source>
        <dbReference type="EMBL" id="MFD1177534.1"/>
    </source>
</evidence>
<dbReference type="SUPFAM" id="SSF81442">
    <property type="entry name" value="Cytochrome c oxidase subunit I-like"/>
    <property type="match status" value="1"/>
</dbReference>
<proteinExistence type="predicted"/>
<protein>
    <submittedName>
        <fullName evidence="2">Cytochrome-c oxidase</fullName>
    </submittedName>
</protein>
<keyword evidence="1" id="KW-1133">Transmembrane helix</keyword>
<sequence length="137" mass="15090">MNLYKLGEWGGLGIAYIKVAVLYFVVGVILGMYMSMQHDYTLASVHTHVNLLGWASFALAGVIYWLFPQAGESLLSKIQFWTYSIGLPLMMVSLALLLLGSEQFEPLVAIGGTLVVFSVILFAINVLIHLRPDGARK</sequence>
<dbReference type="EMBL" id="JBHTLM010000010">
    <property type="protein sequence ID" value="MFD1177534.1"/>
    <property type="molecule type" value="Genomic_DNA"/>
</dbReference>
<dbReference type="Proteomes" id="UP001597262">
    <property type="component" value="Unassembled WGS sequence"/>
</dbReference>
<feature type="transmembrane region" description="Helical" evidence="1">
    <location>
        <begin position="107"/>
        <end position="128"/>
    </location>
</feature>
<dbReference type="Gene3D" id="1.20.210.10">
    <property type="entry name" value="Cytochrome c oxidase-like, subunit I domain"/>
    <property type="match status" value="1"/>
</dbReference>
<accession>A0ABW3RYM1</accession>
<dbReference type="Pfam" id="PF00115">
    <property type="entry name" value="COX1"/>
    <property type="match status" value="1"/>
</dbReference>
<dbReference type="InterPro" id="IPR036927">
    <property type="entry name" value="Cyt_c_oxase-like_su1_sf"/>
</dbReference>
<keyword evidence="1" id="KW-0472">Membrane</keyword>
<comment type="caution">
    <text evidence="2">The sequence shown here is derived from an EMBL/GenBank/DDBJ whole genome shotgun (WGS) entry which is preliminary data.</text>
</comment>
<feature type="transmembrane region" description="Helical" evidence="1">
    <location>
        <begin position="12"/>
        <end position="36"/>
    </location>
</feature>
<name>A0ABW3RYM1_9BACL</name>
<evidence type="ECO:0000256" key="1">
    <source>
        <dbReference type="SAM" id="Phobius"/>
    </source>
</evidence>
<keyword evidence="1" id="KW-0812">Transmembrane</keyword>
<dbReference type="InterPro" id="IPR000883">
    <property type="entry name" value="Cyt_C_Oxase_1"/>
</dbReference>